<evidence type="ECO:0000256" key="1">
    <source>
        <dbReference type="SAM" id="MobiDB-lite"/>
    </source>
</evidence>
<dbReference type="EMBL" id="CAMGYJ010000006">
    <property type="protein sequence ID" value="CAI0435383.1"/>
    <property type="molecule type" value="Genomic_DNA"/>
</dbReference>
<feature type="compositionally biased region" description="Basic and acidic residues" evidence="1">
    <location>
        <begin position="14"/>
        <end position="29"/>
    </location>
</feature>
<feature type="compositionally biased region" description="Basic residues" evidence="1">
    <location>
        <begin position="1"/>
        <end position="13"/>
    </location>
</feature>
<gene>
    <name evidence="2" type="ORF">LITE_LOCUS24676</name>
</gene>
<evidence type="ECO:0000313" key="3">
    <source>
        <dbReference type="Proteomes" id="UP001154282"/>
    </source>
</evidence>
<dbReference type="Proteomes" id="UP001154282">
    <property type="component" value="Unassembled WGS sequence"/>
</dbReference>
<comment type="caution">
    <text evidence="2">The sequence shown here is derived from an EMBL/GenBank/DDBJ whole genome shotgun (WGS) entry which is preliminary data.</text>
</comment>
<organism evidence="2 3">
    <name type="scientific">Linum tenue</name>
    <dbReference type="NCBI Taxonomy" id="586396"/>
    <lineage>
        <taxon>Eukaryota</taxon>
        <taxon>Viridiplantae</taxon>
        <taxon>Streptophyta</taxon>
        <taxon>Embryophyta</taxon>
        <taxon>Tracheophyta</taxon>
        <taxon>Spermatophyta</taxon>
        <taxon>Magnoliopsida</taxon>
        <taxon>eudicotyledons</taxon>
        <taxon>Gunneridae</taxon>
        <taxon>Pentapetalae</taxon>
        <taxon>rosids</taxon>
        <taxon>fabids</taxon>
        <taxon>Malpighiales</taxon>
        <taxon>Linaceae</taxon>
        <taxon>Linum</taxon>
    </lineage>
</organism>
<name>A0AAV0LM14_9ROSI</name>
<feature type="compositionally biased region" description="Low complexity" evidence="1">
    <location>
        <begin position="119"/>
        <end position="128"/>
    </location>
</feature>
<feature type="region of interest" description="Disordered" evidence="1">
    <location>
        <begin position="1"/>
        <end position="39"/>
    </location>
</feature>
<evidence type="ECO:0000313" key="2">
    <source>
        <dbReference type="EMBL" id="CAI0435383.1"/>
    </source>
</evidence>
<reference evidence="2" key="1">
    <citation type="submission" date="2022-08" db="EMBL/GenBank/DDBJ databases">
        <authorList>
            <person name="Gutierrez-Valencia J."/>
        </authorList>
    </citation>
    <scope>NUCLEOTIDE SEQUENCE</scope>
</reference>
<keyword evidence="3" id="KW-1185">Reference proteome</keyword>
<protein>
    <submittedName>
        <fullName evidence="2">Uncharacterized protein</fullName>
    </submittedName>
</protein>
<accession>A0AAV0LM14</accession>
<proteinExistence type="predicted"/>
<feature type="compositionally biased region" description="Basic residues" evidence="1">
    <location>
        <begin position="129"/>
        <end position="147"/>
    </location>
</feature>
<sequence length="167" mass="19564">MPCHRLGRRRRRRDTLLESSRPRGDDPRHSLPPRLHGRDLLRPPALLLPAEHRLPLRLLTIRRRVVPTRHHLLILSLPELPGLLLRRLHRRGADLRLHPLRARLPPQLRPQLPRRHPPALRQPDCLPRLRPRPRRRHCQAGAHRPRGPRSGGGAGVLQRQFHCLFHP</sequence>
<dbReference type="AlphaFoldDB" id="A0AAV0LM14"/>
<feature type="region of interest" description="Disordered" evidence="1">
    <location>
        <begin position="107"/>
        <end position="155"/>
    </location>
</feature>